<dbReference type="GO" id="GO:0003677">
    <property type="term" value="F:DNA binding"/>
    <property type="evidence" value="ECO:0007669"/>
    <property type="project" value="UniProtKB-KW"/>
</dbReference>
<dbReference type="Gene3D" id="1.10.10.10">
    <property type="entry name" value="Winged helix-like DNA-binding domain superfamily/Winged helix DNA-binding domain"/>
    <property type="match status" value="1"/>
</dbReference>
<reference evidence="1" key="1">
    <citation type="journal article" date="2021" name="Microb. Physiol.">
        <title>Proteogenomic Insights into the Physiology of Marine, Sulfate-Reducing, Filamentous Desulfonema limicola and Desulfonema magnum.</title>
        <authorList>
            <person name="Schnaars V."/>
            <person name="Wohlbrand L."/>
            <person name="Scheve S."/>
            <person name="Hinrichs C."/>
            <person name="Reinhardt R."/>
            <person name="Rabus R."/>
        </authorList>
    </citation>
    <scope>NUCLEOTIDE SEQUENCE</scope>
    <source>
        <strain evidence="1">5ac10</strain>
    </source>
</reference>
<organism evidence="1 2">
    <name type="scientific">Desulfonema limicola</name>
    <dbReference type="NCBI Taxonomy" id="45656"/>
    <lineage>
        <taxon>Bacteria</taxon>
        <taxon>Pseudomonadati</taxon>
        <taxon>Thermodesulfobacteriota</taxon>
        <taxon>Desulfobacteria</taxon>
        <taxon>Desulfobacterales</taxon>
        <taxon>Desulfococcaceae</taxon>
        <taxon>Desulfonema</taxon>
    </lineage>
</organism>
<dbReference type="RefSeq" id="WP_207689113.1">
    <property type="nucleotide sequence ID" value="NZ_CP061799.1"/>
</dbReference>
<keyword evidence="2" id="KW-1185">Reference proteome</keyword>
<dbReference type="KEGG" id="dli:dnl_56820"/>
<gene>
    <name evidence="1" type="ORF">dnl_56820</name>
</gene>
<dbReference type="Proteomes" id="UP000663720">
    <property type="component" value="Chromosome"/>
</dbReference>
<dbReference type="SUPFAM" id="SSF46785">
    <property type="entry name" value="Winged helix' DNA-binding domain"/>
    <property type="match status" value="1"/>
</dbReference>
<dbReference type="Pfam" id="PF25212">
    <property type="entry name" value="HVO_A0114"/>
    <property type="match status" value="1"/>
</dbReference>
<dbReference type="EMBL" id="CP061799">
    <property type="protein sequence ID" value="QTA83284.1"/>
    <property type="molecule type" value="Genomic_DNA"/>
</dbReference>
<dbReference type="InterPro" id="IPR036388">
    <property type="entry name" value="WH-like_DNA-bd_sf"/>
</dbReference>
<sequence>MKNKMLKIGIISREDYKKRTLAVAGGKYKPKPEEPKIWFESLHSMSQVLSNKNQELLRIIVKEKPESLKELESVTGRKSSNLSRTLKQMERYGIVSLEKHSRSVRPTVKATDFRIEFGLYTGS</sequence>
<dbReference type="InterPro" id="IPR036390">
    <property type="entry name" value="WH_DNA-bd_sf"/>
</dbReference>
<keyword evidence="1" id="KW-0238">DNA-binding</keyword>
<accession>A0A975BCS0</accession>
<protein>
    <submittedName>
        <fullName evidence="1">DNA-binding domain-containing protein</fullName>
    </submittedName>
</protein>
<name>A0A975BCS0_9BACT</name>
<evidence type="ECO:0000313" key="1">
    <source>
        <dbReference type="EMBL" id="QTA83284.1"/>
    </source>
</evidence>
<evidence type="ECO:0000313" key="2">
    <source>
        <dbReference type="Proteomes" id="UP000663720"/>
    </source>
</evidence>
<proteinExistence type="predicted"/>
<dbReference type="AlphaFoldDB" id="A0A975BCS0"/>